<keyword evidence="2" id="KW-1185">Reference proteome</keyword>
<proteinExistence type="predicted"/>
<sequence>MRLSAVMGLVVEEMGERRSDLLADLAGPAERRVGEVRVEPRLVEAIDPSDDALVLRDPRRRQGREFVMQNRVEPRGCVALLGEPLHPDPVSDEEVIERSMQRAEERALVLPVLLIGEFGRGSVEQPVGPAIVVGKHPVMVEHHLLPCCPASLARIDIRVSNATHENY</sequence>
<dbReference type="EMBL" id="CP013107">
    <property type="protein sequence ID" value="APG90537.1"/>
    <property type="molecule type" value="Genomic_DNA"/>
</dbReference>
<organism evidence="1 2">
    <name type="scientific">Sinorhizobium americanum</name>
    <dbReference type="NCBI Taxonomy" id="194963"/>
    <lineage>
        <taxon>Bacteria</taxon>
        <taxon>Pseudomonadati</taxon>
        <taxon>Pseudomonadota</taxon>
        <taxon>Alphaproteobacteria</taxon>
        <taxon>Hyphomicrobiales</taxon>
        <taxon>Rhizobiaceae</taxon>
        <taxon>Sinorhizobium/Ensifer group</taxon>
        <taxon>Sinorhizobium</taxon>
    </lineage>
</organism>
<reference evidence="1 2" key="1">
    <citation type="submission" date="2015-10" db="EMBL/GenBank/DDBJ databases">
        <title>Genomic differences between typical nodule nitrogen-fixing rhizobial strains and those coming from bean seeds.</title>
        <authorList>
            <person name="Peralta H."/>
            <person name="Aguilar-Vera A."/>
            <person name="Diaz R."/>
            <person name="Mora Y."/>
            <person name="Martinez-Batallar G."/>
            <person name="Salazar E."/>
            <person name="Vargas-Lagunas C."/>
            <person name="Encarnacion S."/>
            <person name="Girard L."/>
            <person name="Mora J."/>
        </authorList>
    </citation>
    <scope>NUCLEOTIDE SEQUENCE [LARGE SCALE GENOMIC DNA]</scope>
    <source>
        <strain evidence="1 2">CFNEI 73</strain>
    </source>
</reference>
<dbReference type="AlphaFoldDB" id="A0A1L3LKC8"/>
<name>A0A1L3LKC8_9HYPH</name>
<dbReference type="KEGG" id="same:SAMCFNEI73_Ch1223"/>
<accession>A0A1L3LKC8</accession>
<protein>
    <submittedName>
        <fullName evidence="1">Uncharacterized protein</fullName>
    </submittedName>
</protein>
<dbReference type="Proteomes" id="UP000182306">
    <property type="component" value="Chromosome"/>
</dbReference>
<dbReference type="STRING" id="194963.SAMCFNEI73_Ch1223"/>
<evidence type="ECO:0000313" key="1">
    <source>
        <dbReference type="EMBL" id="APG90537.1"/>
    </source>
</evidence>
<evidence type="ECO:0000313" key="2">
    <source>
        <dbReference type="Proteomes" id="UP000182306"/>
    </source>
</evidence>
<gene>
    <name evidence="1" type="ORF">SAMCFNEI73_Ch1223</name>
</gene>